<protein>
    <submittedName>
        <fullName evidence="7">D-2-hydroxyacid dehydrogenase</fullName>
    </submittedName>
</protein>
<dbReference type="PROSITE" id="PS00670">
    <property type="entry name" value="D_2_HYDROXYACID_DH_2"/>
    <property type="match status" value="1"/>
</dbReference>
<dbReference type="GO" id="GO:0016616">
    <property type="term" value="F:oxidoreductase activity, acting on the CH-OH group of donors, NAD or NADP as acceptor"/>
    <property type="evidence" value="ECO:0007669"/>
    <property type="project" value="InterPro"/>
</dbReference>
<dbReference type="EMBL" id="JAPQFL010000003">
    <property type="protein sequence ID" value="MDD9327897.1"/>
    <property type="molecule type" value="Genomic_DNA"/>
</dbReference>
<comment type="similarity">
    <text evidence="1 4">Belongs to the D-isomer specific 2-hydroxyacid dehydrogenase family.</text>
</comment>
<dbReference type="EMBL" id="CP146598">
    <property type="protein sequence ID" value="WWY02390.1"/>
    <property type="molecule type" value="Genomic_DNA"/>
</dbReference>
<evidence type="ECO:0000259" key="5">
    <source>
        <dbReference type="Pfam" id="PF00389"/>
    </source>
</evidence>
<evidence type="ECO:0000256" key="2">
    <source>
        <dbReference type="ARBA" id="ARBA00023002"/>
    </source>
</evidence>
<dbReference type="SUPFAM" id="SSF52283">
    <property type="entry name" value="Formate/glycerate dehydrogenase catalytic domain-like"/>
    <property type="match status" value="1"/>
</dbReference>
<dbReference type="SUPFAM" id="SSF51735">
    <property type="entry name" value="NAD(P)-binding Rossmann-fold domains"/>
    <property type="match status" value="1"/>
</dbReference>
<evidence type="ECO:0000313" key="9">
    <source>
        <dbReference type="Proteomes" id="UP001149607"/>
    </source>
</evidence>
<sequence length="317" mass="34405">MNPEIHIVALDRDSLHRAPFAFDFPHRLTEYPNTQPHETAGRLKTADIVITNKVVIDAGLMAANPQLKMIAVAATGYNNVDTEAAARAGITVCNVRAYGNESVAEHAFMLMMALMRNLPAYQRDVAAGLWQQSPFFCHFGAPMRDLNSKTLAVFGRGNIGSMLAQYARAFKMNVVFAEHKHAAAVRTGYVPFAEAVSSADVLSLHCPLNEETRHLIGEAELQAMKPGAVLINCSRGGLVDEKALLAALKYGTLGGAGFDVLGEEPPVNGNPLLNARLPNLIVTPHIAWASREAVQRLFEILTDNINAFVRGQPQNVV</sequence>
<dbReference type="Pfam" id="PF00389">
    <property type="entry name" value="2-Hacid_dh"/>
    <property type="match status" value="1"/>
</dbReference>
<evidence type="ECO:0000256" key="1">
    <source>
        <dbReference type="ARBA" id="ARBA00005854"/>
    </source>
</evidence>
<organism evidence="7">
    <name type="scientific">Neisseria leonii</name>
    <dbReference type="NCBI Taxonomy" id="2995413"/>
    <lineage>
        <taxon>Bacteria</taxon>
        <taxon>Pseudomonadati</taxon>
        <taxon>Pseudomonadota</taxon>
        <taxon>Betaproteobacteria</taxon>
        <taxon>Neisseriales</taxon>
        <taxon>Neisseriaceae</taxon>
        <taxon>Neisseria</taxon>
    </lineage>
</organism>
<reference evidence="8" key="2">
    <citation type="submission" date="2024-02" db="EMBL/GenBank/DDBJ databases">
        <title>Neisseria leonii sp. nov.</title>
        <authorList>
            <person name="Boutroux M."/>
            <person name="Favre-Rochex S."/>
            <person name="Gorgette O."/>
            <person name="Touak G."/>
            <person name="Muhle E."/>
            <person name="Chesneau O."/>
            <person name="Clermont D."/>
            <person name="Rahi P."/>
        </authorList>
    </citation>
    <scope>NUCLEOTIDE SEQUENCE</scope>
    <source>
        <strain evidence="8">51.81</strain>
    </source>
</reference>
<dbReference type="CDD" id="cd12162">
    <property type="entry name" value="2-Hacid_dh_4"/>
    <property type="match status" value="1"/>
</dbReference>
<dbReference type="InterPro" id="IPR036291">
    <property type="entry name" value="NAD(P)-bd_dom_sf"/>
</dbReference>
<dbReference type="Pfam" id="PF02826">
    <property type="entry name" value="2-Hacid_dh_C"/>
    <property type="match status" value="1"/>
</dbReference>
<dbReference type="PROSITE" id="PS00671">
    <property type="entry name" value="D_2_HYDROXYACID_DH_3"/>
    <property type="match status" value="1"/>
</dbReference>
<dbReference type="RefSeq" id="WP_274571715.1">
    <property type="nucleotide sequence ID" value="NZ_CP145606.1"/>
</dbReference>
<keyword evidence="3" id="KW-0520">NAD</keyword>
<dbReference type="InterPro" id="IPR006140">
    <property type="entry name" value="D-isomer_DH_NAD-bd"/>
</dbReference>
<dbReference type="PANTHER" id="PTHR43761">
    <property type="entry name" value="D-ISOMER SPECIFIC 2-HYDROXYACID DEHYDROGENASE FAMILY PROTEIN (AFU_ORTHOLOGUE AFUA_1G13630)"/>
    <property type="match status" value="1"/>
</dbReference>
<dbReference type="AlphaFoldDB" id="A0A9X4IE58"/>
<feature type="domain" description="D-isomer specific 2-hydroxyacid dehydrogenase catalytic" evidence="5">
    <location>
        <begin position="34"/>
        <end position="317"/>
    </location>
</feature>
<accession>A0A9X4IE58</accession>
<feature type="domain" description="D-isomer specific 2-hydroxyacid dehydrogenase NAD-binding" evidence="6">
    <location>
        <begin position="108"/>
        <end position="287"/>
    </location>
</feature>
<dbReference type="GO" id="GO:0051287">
    <property type="term" value="F:NAD binding"/>
    <property type="evidence" value="ECO:0007669"/>
    <property type="project" value="InterPro"/>
</dbReference>
<proteinExistence type="inferred from homology"/>
<dbReference type="InterPro" id="IPR050418">
    <property type="entry name" value="D-iso_2-hydroxyacid_DH_PdxB"/>
</dbReference>
<dbReference type="InterPro" id="IPR006139">
    <property type="entry name" value="D-isomer_2_OHA_DH_cat_dom"/>
</dbReference>
<evidence type="ECO:0000256" key="4">
    <source>
        <dbReference type="RuleBase" id="RU003719"/>
    </source>
</evidence>
<name>A0A9X4IE58_9NEIS</name>
<dbReference type="InterPro" id="IPR029753">
    <property type="entry name" value="D-isomer_DH_CS"/>
</dbReference>
<evidence type="ECO:0000259" key="6">
    <source>
        <dbReference type="Pfam" id="PF02826"/>
    </source>
</evidence>
<evidence type="ECO:0000313" key="8">
    <source>
        <dbReference type="EMBL" id="WWY02390.1"/>
    </source>
</evidence>
<reference evidence="7" key="1">
    <citation type="submission" date="2022-10" db="EMBL/GenBank/DDBJ databases">
        <authorList>
            <person name="Boutroux M."/>
        </authorList>
    </citation>
    <scope>NUCLEOTIDE SEQUENCE</scope>
    <source>
        <strain evidence="7">51.81</strain>
    </source>
</reference>
<keyword evidence="2 4" id="KW-0560">Oxidoreductase</keyword>
<dbReference type="Proteomes" id="UP001149607">
    <property type="component" value="Chromosome"/>
</dbReference>
<evidence type="ECO:0000256" key="3">
    <source>
        <dbReference type="ARBA" id="ARBA00023027"/>
    </source>
</evidence>
<evidence type="ECO:0000313" key="7">
    <source>
        <dbReference type="EMBL" id="MDD9327897.1"/>
    </source>
</evidence>
<gene>
    <name evidence="7" type="ORF">ORY91_001311</name>
    <name evidence="8" type="ORF">V9W64_06575</name>
</gene>
<dbReference type="PANTHER" id="PTHR43761:SF1">
    <property type="entry name" value="D-ISOMER SPECIFIC 2-HYDROXYACID DEHYDROGENASE CATALYTIC DOMAIN-CONTAINING PROTEIN-RELATED"/>
    <property type="match status" value="1"/>
</dbReference>
<dbReference type="Gene3D" id="3.40.50.720">
    <property type="entry name" value="NAD(P)-binding Rossmann-like Domain"/>
    <property type="match status" value="2"/>
</dbReference>
<keyword evidence="9" id="KW-1185">Reference proteome</keyword>